<organism evidence="2 3">
    <name type="scientific">Xylanibacter rodentium</name>
    <dbReference type="NCBI Taxonomy" id="2736289"/>
    <lineage>
        <taxon>Bacteria</taxon>
        <taxon>Pseudomonadati</taxon>
        <taxon>Bacteroidota</taxon>
        <taxon>Bacteroidia</taxon>
        <taxon>Bacteroidales</taxon>
        <taxon>Prevotellaceae</taxon>
        <taxon>Xylanibacter</taxon>
    </lineage>
</organism>
<feature type="transmembrane region" description="Helical" evidence="1">
    <location>
        <begin position="39"/>
        <end position="56"/>
    </location>
</feature>
<dbReference type="RefSeq" id="WP_172176870.1">
    <property type="nucleotide sequence ID" value="NZ_CASGIA010000024.1"/>
</dbReference>
<accession>A0ABX2AU84</accession>
<reference evidence="2 3" key="1">
    <citation type="submission" date="2020-05" db="EMBL/GenBank/DDBJ databases">
        <title>Distinct polysaccharide utilization as determinants for interspecies competition between intestinal Prevotella spp.</title>
        <authorList>
            <person name="Galvez E.J.C."/>
            <person name="Iljazovic A."/>
            <person name="Strowig T."/>
        </authorList>
    </citation>
    <scope>NUCLEOTIDE SEQUENCE [LARGE SCALE GENOMIC DNA]</scope>
    <source>
        <strain evidence="2 3">PROD</strain>
    </source>
</reference>
<feature type="transmembrane region" description="Helical" evidence="1">
    <location>
        <begin position="149"/>
        <end position="171"/>
    </location>
</feature>
<name>A0ABX2AU84_9BACT</name>
<gene>
    <name evidence="2" type="ORF">HPS55_02545</name>
</gene>
<keyword evidence="1" id="KW-0472">Membrane</keyword>
<dbReference type="GeneID" id="82156636"/>
<feature type="transmembrane region" description="Helical" evidence="1">
    <location>
        <begin position="77"/>
        <end position="99"/>
    </location>
</feature>
<proteinExistence type="predicted"/>
<keyword evidence="3" id="KW-1185">Reference proteome</keyword>
<evidence type="ECO:0000313" key="3">
    <source>
        <dbReference type="Proteomes" id="UP001193734"/>
    </source>
</evidence>
<dbReference type="InterPro" id="IPR025250">
    <property type="entry name" value="DUF4199"/>
</dbReference>
<comment type="caution">
    <text evidence="2">The sequence shown here is derived from an EMBL/GenBank/DDBJ whole genome shotgun (WGS) entry which is preliminary data.</text>
</comment>
<dbReference type="Proteomes" id="UP001193734">
    <property type="component" value="Unassembled WGS sequence"/>
</dbReference>
<evidence type="ECO:0000256" key="1">
    <source>
        <dbReference type="SAM" id="Phobius"/>
    </source>
</evidence>
<keyword evidence="1" id="KW-0812">Transmembrane</keyword>
<dbReference type="EMBL" id="JABKKE010000002">
    <property type="protein sequence ID" value="NPE13216.1"/>
    <property type="molecule type" value="Genomic_DNA"/>
</dbReference>
<evidence type="ECO:0000313" key="2">
    <source>
        <dbReference type="EMBL" id="NPE13216.1"/>
    </source>
</evidence>
<protein>
    <submittedName>
        <fullName evidence="2">DUF4199 domain-containing protein</fullName>
    </submittedName>
</protein>
<keyword evidence="1" id="KW-1133">Transmembrane helix</keyword>
<dbReference type="Pfam" id="PF13858">
    <property type="entry name" value="DUF4199"/>
    <property type="match status" value="1"/>
</dbReference>
<feature type="transmembrane region" description="Helical" evidence="1">
    <location>
        <begin position="12"/>
        <end position="33"/>
    </location>
</feature>
<sequence>MTAEEYIQLKAFARIDGALLSVMWIASFALYVIGMTKPMMMIGGIIIAVSSPVFTASRVRKFRGIARYGIISFGRAYIYSILTFFYASLLFAIAQFVYFQFIDGGYIISQITEMMSQEPNRQVIQAYGMTDTINESLSIMTKTRPIDYAVNYLTLNIMLGMVLGLPIAALTKKDEKR</sequence>